<proteinExistence type="predicted"/>
<name>A0ABQ8CL17_BRANA</name>
<protein>
    <submittedName>
        <fullName evidence="1">Uncharacterized protein</fullName>
    </submittedName>
</protein>
<sequence length="79" mass="9307">MAPLVLAFGQIGPHDLMNQLLAWSPMFVMMATEAIRHCEPIKQYTFLVWFKERVTRHAFNFCVANLDRLLTKLRLVTWE</sequence>
<gene>
    <name evidence="1" type="ORF">HID58_025417</name>
</gene>
<keyword evidence="2" id="KW-1185">Reference proteome</keyword>
<organism evidence="1 2">
    <name type="scientific">Brassica napus</name>
    <name type="common">Rape</name>
    <dbReference type="NCBI Taxonomy" id="3708"/>
    <lineage>
        <taxon>Eukaryota</taxon>
        <taxon>Viridiplantae</taxon>
        <taxon>Streptophyta</taxon>
        <taxon>Embryophyta</taxon>
        <taxon>Tracheophyta</taxon>
        <taxon>Spermatophyta</taxon>
        <taxon>Magnoliopsida</taxon>
        <taxon>eudicotyledons</taxon>
        <taxon>Gunneridae</taxon>
        <taxon>Pentapetalae</taxon>
        <taxon>rosids</taxon>
        <taxon>malvids</taxon>
        <taxon>Brassicales</taxon>
        <taxon>Brassicaceae</taxon>
        <taxon>Brassiceae</taxon>
        <taxon>Brassica</taxon>
    </lineage>
</organism>
<dbReference type="EMBL" id="JAGKQM010000007">
    <property type="protein sequence ID" value="KAH0917757.1"/>
    <property type="molecule type" value="Genomic_DNA"/>
</dbReference>
<comment type="caution">
    <text evidence="1">The sequence shown here is derived from an EMBL/GenBank/DDBJ whole genome shotgun (WGS) entry which is preliminary data.</text>
</comment>
<evidence type="ECO:0000313" key="1">
    <source>
        <dbReference type="EMBL" id="KAH0917757.1"/>
    </source>
</evidence>
<accession>A0ABQ8CL17</accession>
<dbReference type="Proteomes" id="UP000824890">
    <property type="component" value="Unassembled WGS sequence"/>
</dbReference>
<reference evidence="1 2" key="1">
    <citation type="submission" date="2021-05" db="EMBL/GenBank/DDBJ databases">
        <title>Genome Assembly of Synthetic Allotetraploid Brassica napus Reveals Homoeologous Exchanges between Subgenomes.</title>
        <authorList>
            <person name="Davis J.T."/>
        </authorList>
    </citation>
    <scope>NUCLEOTIDE SEQUENCE [LARGE SCALE GENOMIC DNA]</scope>
    <source>
        <strain evidence="2">cv. Da-Ae</strain>
        <tissue evidence="1">Seedling</tissue>
    </source>
</reference>
<evidence type="ECO:0000313" key="2">
    <source>
        <dbReference type="Proteomes" id="UP000824890"/>
    </source>
</evidence>